<comment type="similarity">
    <text evidence="1">Belongs to the universal stress protein A family.</text>
</comment>
<organism evidence="3 4">
    <name type="scientific">Paraburkholderia caffeinitolerans</name>
    <dbReference type="NCBI Taxonomy" id="1723730"/>
    <lineage>
        <taxon>Bacteria</taxon>
        <taxon>Pseudomonadati</taxon>
        <taxon>Pseudomonadota</taxon>
        <taxon>Betaproteobacteria</taxon>
        <taxon>Burkholderiales</taxon>
        <taxon>Burkholderiaceae</taxon>
        <taxon>Paraburkholderia</taxon>
    </lineage>
</organism>
<dbReference type="EMBL" id="CADIKL010000028">
    <property type="protein sequence ID" value="CAB3799011.1"/>
    <property type="molecule type" value="Genomic_DNA"/>
</dbReference>
<reference evidence="3 4" key="1">
    <citation type="submission" date="2020-04" db="EMBL/GenBank/DDBJ databases">
        <authorList>
            <person name="De Canck E."/>
        </authorList>
    </citation>
    <scope>NUCLEOTIDE SEQUENCE [LARGE SCALE GENOMIC DNA]</scope>
    <source>
        <strain evidence="3 4">LMG 28688</strain>
    </source>
</reference>
<gene>
    <name evidence="3" type="ORF">LMG28688_04867</name>
</gene>
<name>A0A6J5GE22_9BURK</name>
<dbReference type="Proteomes" id="UP000494119">
    <property type="component" value="Unassembled WGS sequence"/>
</dbReference>
<dbReference type="Gene3D" id="3.40.50.12370">
    <property type="match status" value="1"/>
</dbReference>
<evidence type="ECO:0000256" key="1">
    <source>
        <dbReference type="ARBA" id="ARBA00008791"/>
    </source>
</evidence>
<sequence length="270" mass="29081">MGYKTLLVHLDDSARREARLALALDLAGRFDAHLIGLYLPMPHPRTPAAGSAPALEQRREQAQAAFLDAGARASCMVEWRAPQPGDTATAVLHARHADLLVLGQRERDDLAIDLSSDFLTDLLMTAARPAIVVPHSGSFPTVAQNILISWDGGREAARAASDALPLLRRANCVSIEVVAARHGTKRMRAEEEAADAAAWLDLHDVSASFHESARDPGVRTGTALLSRASDLHADLIVAGAYAHSRIHERVLGSVTRNLLETMTVPVLMSH</sequence>
<dbReference type="Pfam" id="PF00582">
    <property type="entry name" value="Usp"/>
    <property type="match status" value="2"/>
</dbReference>
<dbReference type="CDD" id="cd00293">
    <property type="entry name" value="USP-like"/>
    <property type="match status" value="1"/>
</dbReference>
<proteinExistence type="inferred from homology"/>
<dbReference type="InterPro" id="IPR006016">
    <property type="entry name" value="UspA"/>
</dbReference>
<evidence type="ECO:0000313" key="4">
    <source>
        <dbReference type="Proteomes" id="UP000494119"/>
    </source>
</evidence>
<dbReference type="PANTHER" id="PTHR46268">
    <property type="entry name" value="STRESS RESPONSE PROTEIN NHAX"/>
    <property type="match status" value="1"/>
</dbReference>
<feature type="domain" description="UspA" evidence="2">
    <location>
        <begin position="144"/>
        <end position="268"/>
    </location>
</feature>
<dbReference type="AlphaFoldDB" id="A0A6J5GE22"/>
<dbReference type="InterPro" id="IPR006015">
    <property type="entry name" value="Universal_stress_UspA"/>
</dbReference>
<dbReference type="SUPFAM" id="SSF52402">
    <property type="entry name" value="Adenine nucleotide alpha hydrolases-like"/>
    <property type="match status" value="2"/>
</dbReference>
<dbReference type="PANTHER" id="PTHR46268:SF15">
    <property type="entry name" value="UNIVERSAL STRESS PROTEIN HP_0031"/>
    <property type="match status" value="1"/>
</dbReference>
<protein>
    <recommendedName>
        <fullName evidence="2">UspA domain-containing protein</fullName>
    </recommendedName>
</protein>
<keyword evidence="4" id="KW-1185">Reference proteome</keyword>
<evidence type="ECO:0000259" key="2">
    <source>
        <dbReference type="Pfam" id="PF00582"/>
    </source>
</evidence>
<feature type="domain" description="UspA" evidence="2">
    <location>
        <begin position="3"/>
        <end position="134"/>
    </location>
</feature>
<dbReference type="RefSeq" id="WP_129563727.1">
    <property type="nucleotide sequence ID" value="NZ_CADIKL010000028.1"/>
</dbReference>
<evidence type="ECO:0000313" key="3">
    <source>
        <dbReference type="EMBL" id="CAB3799011.1"/>
    </source>
</evidence>
<dbReference type="PRINTS" id="PR01438">
    <property type="entry name" value="UNVRSLSTRESS"/>
</dbReference>
<accession>A0A6J5GE22</accession>